<gene>
    <name evidence="6" type="ORF">JCM15548_13622</name>
</gene>
<keyword evidence="7" id="KW-1185">Reference proteome</keyword>
<dbReference type="Pfam" id="PF06803">
    <property type="entry name" value="DUF1232"/>
    <property type="match status" value="1"/>
</dbReference>
<dbReference type="InterPro" id="IPR010652">
    <property type="entry name" value="DUF1232"/>
</dbReference>
<evidence type="ECO:0000256" key="4">
    <source>
        <dbReference type="ARBA" id="ARBA00023136"/>
    </source>
</evidence>
<evidence type="ECO:0000256" key="1">
    <source>
        <dbReference type="ARBA" id="ARBA00004127"/>
    </source>
</evidence>
<reference evidence="6 7" key="1">
    <citation type="journal article" date="2015" name="Microbes Environ.">
        <title>Distribution and evolution of nitrogen fixation genes in the phylum bacteroidetes.</title>
        <authorList>
            <person name="Inoue J."/>
            <person name="Oshima K."/>
            <person name="Suda W."/>
            <person name="Sakamoto M."/>
            <person name="Iino T."/>
            <person name="Noda S."/>
            <person name="Hongoh Y."/>
            <person name="Hattori M."/>
            <person name="Ohkuma M."/>
        </authorList>
    </citation>
    <scope>NUCLEOTIDE SEQUENCE [LARGE SCALE GENOMIC DNA]</scope>
    <source>
        <strain evidence="6">JCM 15548</strain>
    </source>
</reference>
<dbReference type="GO" id="GO:0012505">
    <property type="term" value="C:endomembrane system"/>
    <property type="evidence" value="ECO:0007669"/>
    <property type="project" value="UniProtKB-SubCell"/>
</dbReference>
<organism evidence="6 7">
    <name type="scientific">Geofilum rubicundum JCM 15548</name>
    <dbReference type="NCBI Taxonomy" id="1236989"/>
    <lineage>
        <taxon>Bacteria</taxon>
        <taxon>Pseudomonadati</taxon>
        <taxon>Bacteroidota</taxon>
        <taxon>Bacteroidia</taxon>
        <taxon>Marinilabiliales</taxon>
        <taxon>Marinilabiliaceae</taxon>
        <taxon>Geofilum</taxon>
    </lineage>
</organism>
<evidence type="ECO:0000259" key="5">
    <source>
        <dbReference type="Pfam" id="PF06803"/>
    </source>
</evidence>
<dbReference type="EMBL" id="BAZW01000043">
    <property type="protein sequence ID" value="GAO31274.1"/>
    <property type="molecule type" value="Genomic_DNA"/>
</dbReference>
<evidence type="ECO:0000313" key="6">
    <source>
        <dbReference type="EMBL" id="GAO31274.1"/>
    </source>
</evidence>
<evidence type="ECO:0000313" key="7">
    <source>
        <dbReference type="Proteomes" id="UP000032900"/>
    </source>
</evidence>
<accession>A0A0E9M1B6</accession>
<comment type="caution">
    <text evidence="6">The sequence shown here is derived from an EMBL/GenBank/DDBJ whole genome shotgun (WGS) entry which is preliminary data.</text>
</comment>
<dbReference type="Proteomes" id="UP000032900">
    <property type="component" value="Unassembled WGS sequence"/>
</dbReference>
<evidence type="ECO:0000256" key="3">
    <source>
        <dbReference type="ARBA" id="ARBA00022989"/>
    </source>
</evidence>
<comment type="subcellular location">
    <subcellularLocation>
        <location evidence="1">Endomembrane system</location>
        <topology evidence="1">Multi-pass membrane protein</topology>
    </subcellularLocation>
</comment>
<dbReference type="STRING" id="1236989.JCM15548_13622"/>
<evidence type="ECO:0000256" key="2">
    <source>
        <dbReference type="ARBA" id="ARBA00022692"/>
    </source>
</evidence>
<dbReference type="AlphaFoldDB" id="A0A0E9M1B6"/>
<sequence length="130" mass="14136">MATIHSKTSLSRSAKMRRDAIAYFNRVKAQVKAEDVDKIRKVLRYKKKGPLANIWGKVSDLWAVANDKDIAFAQKAGPIAALLYVVMPIDLIPDAFPFAGLIDDAAVVGYVVSTLAAKISPGKKPKANPK</sequence>
<keyword evidence="4" id="KW-0472">Membrane</keyword>
<keyword evidence="2" id="KW-0812">Transmembrane</keyword>
<feature type="domain" description="DUF1232" evidence="5">
    <location>
        <begin position="77"/>
        <end position="109"/>
    </location>
</feature>
<protein>
    <recommendedName>
        <fullName evidence="5">DUF1232 domain-containing protein</fullName>
    </recommendedName>
</protein>
<proteinExistence type="predicted"/>
<dbReference type="OrthoDB" id="9800034at2"/>
<dbReference type="RefSeq" id="WP_062127227.1">
    <property type="nucleotide sequence ID" value="NZ_BAZW01000043.1"/>
</dbReference>
<keyword evidence="3" id="KW-1133">Transmembrane helix</keyword>
<name>A0A0E9M1B6_9BACT</name>